<dbReference type="EMBL" id="BAABIS010000001">
    <property type="protein sequence ID" value="GAA4869896.1"/>
    <property type="molecule type" value="Genomic_DNA"/>
</dbReference>
<evidence type="ECO:0000256" key="1">
    <source>
        <dbReference type="SAM" id="MobiDB-lite"/>
    </source>
</evidence>
<accession>A0ABP9E6E9</accession>
<proteinExistence type="predicted"/>
<dbReference type="Proteomes" id="UP001501752">
    <property type="component" value="Unassembled WGS sequence"/>
</dbReference>
<organism evidence="2 3">
    <name type="scientific">Kitasatospora terrestris</name>
    <dbReference type="NCBI Taxonomy" id="258051"/>
    <lineage>
        <taxon>Bacteria</taxon>
        <taxon>Bacillati</taxon>
        <taxon>Actinomycetota</taxon>
        <taxon>Actinomycetes</taxon>
        <taxon>Kitasatosporales</taxon>
        <taxon>Streptomycetaceae</taxon>
        <taxon>Kitasatospora</taxon>
    </lineage>
</organism>
<keyword evidence="3" id="KW-1185">Reference proteome</keyword>
<gene>
    <name evidence="2" type="ORF">GCM10023235_55790</name>
</gene>
<evidence type="ECO:0000313" key="3">
    <source>
        <dbReference type="Proteomes" id="UP001501752"/>
    </source>
</evidence>
<protein>
    <submittedName>
        <fullName evidence="2">Uncharacterized protein</fullName>
    </submittedName>
</protein>
<comment type="caution">
    <text evidence="2">The sequence shown here is derived from an EMBL/GenBank/DDBJ whole genome shotgun (WGS) entry which is preliminary data.</text>
</comment>
<feature type="region of interest" description="Disordered" evidence="1">
    <location>
        <begin position="1"/>
        <end position="31"/>
    </location>
</feature>
<evidence type="ECO:0000313" key="2">
    <source>
        <dbReference type="EMBL" id="GAA4869896.1"/>
    </source>
</evidence>
<reference evidence="3" key="1">
    <citation type="journal article" date="2019" name="Int. J. Syst. Evol. Microbiol.">
        <title>The Global Catalogue of Microorganisms (GCM) 10K type strain sequencing project: providing services to taxonomists for standard genome sequencing and annotation.</title>
        <authorList>
            <consortium name="The Broad Institute Genomics Platform"/>
            <consortium name="The Broad Institute Genome Sequencing Center for Infectious Disease"/>
            <person name="Wu L."/>
            <person name="Ma J."/>
        </authorList>
    </citation>
    <scope>NUCLEOTIDE SEQUENCE [LARGE SCALE GENOMIC DNA]</scope>
    <source>
        <strain evidence="3">JCM 13006</strain>
    </source>
</reference>
<name>A0ABP9E6E9_9ACTN</name>
<sequence>MHQAASHRTTRQKRATMASMPKKPLNPGEHQELGAVLAGIRNELLARGVQVASAYARTGPNGAAARRLTAAVNALDDARAELDRQFFREFPETATPQTYYPGHDAAAVVLRGDLQRAIMASPEA</sequence>